<organism evidence="2 3">
    <name type="scientific">Phaeoacremonium minimum (strain UCR-PA7)</name>
    <name type="common">Esca disease fungus</name>
    <name type="synonym">Togninia minima</name>
    <dbReference type="NCBI Taxonomy" id="1286976"/>
    <lineage>
        <taxon>Eukaryota</taxon>
        <taxon>Fungi</taxon>
        <taxon>Dikarya</taxon>
        <taxon>Ascomycota</taxon>
        <taxon>Pezizomycotina</taxon>
        <taxon>Sordariomycetes</taxon>
        <taxon>Sordariomycetidae</taxon>
        <taxon>Togniniales</taxon>
        <taxon>Togniniaceae</taxon>
        <taxon>Phaeoacremonium</taxon>
    </lineage>
</organism>
<dbReference type="InterPro" id="IPR051781">
    <property type="entry name" value="Metallo-dep_Hydrolase"/>
</dbReference>
<dbReference type="PANTHER" id="PTHR43135">
    <property type="entry name" value="ALPHA-D-RIBOSE 1-METHYLPHOSPHONATE 5-TRIPHOSPHATE DIPHOSPHATASE"/>
    <property type="match status" value="1"/>
</dbReference>
<dbReference type="eggNOG" id="ENOG502QV1J">
    <property type="taxonomic scope" value="Eukaryota"/>
</dbReference>
<dbReference type="RefSeq" id="XP_007915765.1">
    <property type="nucleotide sequence ID" value="XM_007917574.1"/>
</dbReference>
<accession>R8BJE5</accession>
<evidence type="ECO:0000313" key="3">
    <source>
        <dbReference type="Proteomes" id="UP000014074"/>
    </source>
</evidence>
<dbReference type="Gene3D" id="3.40.50.10910">
    <property type="entry name" value="Amidohydrolase"/>
    <property type="match status" value="1"/>
</dbReference>
<dbReference type="Gene3D" id="3.30.110.90">
    <property type="entry name" value="Amidohydrolase"/>
    <property type="match status" value="1"/>
</dbReference>
<dbReference type="Gene3D" id="1.20.58.520">
    <property type="entry name" value="Amidohydrolase"/>
    <property type="match status" value="1"/>
</dbReference>
<dbReference type="AlphaFoldDB" id="R8BJE5"/>
<keyword evidence="3" id="KW-1185">Reference proteome</keyword>
<proteinExistence type="predicted"/>
<dbReference type="InterPro" id="IPR032466">
    <property type="entry name" value="Metal_Hydrolase"/>
</dbReference>
<dbReference type="OrthoDB" id="5595695at2759"/>
<reference evidence="3" key="1">
    <citation type="journal article" date="2013" name="Genome Announc.">
        <title>Draft genome sequence of the ascomycete Phaeoacremonium aleophilum strain UCR-PA7, a causal agent of the esca disease complex in grapevines.</title>
        <authorList>
            <person name="Blanco-Ulate B."/>
            <person name="Rolshausen P."/>
            <person name="Cantu D."/>
        </authorList>
    </citation>
    <scope>NUCLEOTIDE SEQUENCE [LARGE SCALE GENOMIC DNA]</scope>
    <source>
        <strain evidence="3">UCR-PA7</strain>
    </source>
</reference>
<evidence type="ECO:0000313" key="2">
    <source>
        <dbReference type="EMBL" id="EON99450.1"/>
    </source>
</evidence>
<sequence>MATLITNVNLFDGREFHGPSTVFFSDDVIRFVNTNSASAIPDDKGESVTVIDGSGQTLLPGLIDAHVHADHASAASAFPPFGVTTVLDMGTRKTTEELDSLRQRTATAESNNTPLPSFLSSGLFASAPGSRHAMMFRLPDAEQVKSPSEAEPFVQARVADGADYIKLIADMPGFPEETLAALAAAARRHGKLSVAHAANSMAYARAARAGVDVLTHIPTDAVLPDELVAQMAAEGRAVVPTVIMMAGMIPVMQAARPQMTFSVENALASVKKMFDAGIPVALGSDSNDAPGLAVPYGSSLYDELEFMVRAGLTETEALRSGTSVSAGIFGLTDRGVVAEGKRADLILVDGNPLDGIQAMRRLKKVWVAGVEVSQLAV</sequence>
<feature type="domain" description="Amidohydrolase-related" evidence="1">
    <location>
        <begin position="57"/>
        <end position="371"/>
    </location>
</feature>
<keyword evidence="2" id="KW-0378">Hydrolase</keyword>
<dbReference type="HOGENOM" id="CLU_023620_6_1_1"/>
<dbReference type="GeneID" id="19325537"/>
<dbReference type="Gene3D" id="2.30.40.10">
    <property type="entry name" value="Urease, subunit C, domain 1"/>
    <property type="match status" value="1"/>
</dbReference>
<gene>
    <name evidence="2" type="ORF">UCRPA7_5023</name>
</gene>
<dbReference type="EMBL" id="KB933149">
    <property type="protein sequence ID" value="EON99450.1"/>
    <property type="molecule type" value="Genomic_DNA"/>
</dbReference>
<dbReference type="SUPFAM" id="SSF51556">
    <property type="entry name" value="Metallo-dependent hydrolases"/>
    <property type="match status" value="1"/>
</dbReference>
<dbReference type="InterPro" id="IPR006680">
    <property type="entry name" value="Amidohydro-rel"/>
</dbReference>
<dbReference type="KEGG" id="tmn:UCRPA7_5023"/>
<evidence type="ECO:0000259" key="1">
    <source>
        <dbReference type="Pfam" id="PF01979"/>
    </source>
</evidence>
<dbReference type="GO" id="GO:0016810">
    <property type="term" value="F:hydrolase activity, acting on carbon-nitrogen (but not peptide) bonds"/>
    <property type="evidence" value="ECO:0007669"/>
    <property type="project" value="InterPro"/>
</dbReference>
<dbReference type="Proteomes" id="UP000014074">
    <property type="component" value="Unassembled WGS sequence"/>
</dbReference>
<dbReference type="Pfam" id="PF01979">
    <property type="entry name" value="Amidohydro_1"/>
    <property type="match status" value="1"/>
</dbReference>
<dbReference type="PANTHER" id="PTHR43135:SF3">
    <property type="entry name" value="ALPHA-D-RIBOSE 1-METHYLPHOSPHONATE 5-TRIPHOSPHATE DIPHOSPHATASE"/>
    <property type="match status" value="1"/>
</dbReference>
<name>R8BJE5_PHAM7</name>
<protein>
    <submittedName>
        <fullName evidence="2">Putative amidohydrolase protein</fullName>
    </submittedName>
</protein>
<dbReference type="InterPro" id="IPR011059">
    <property type="entry name" value="Metal-dep_hydrolase_composite"/>
</dbReference>
<dbReference type="SUPFAM" id="SSF51338">
    <property type="entry name" value="Composite domain of metallo-dependent hydrolases"/>
    <property type="match status" value="1"/>
</dbReference>